<name>A0A1A9UTU8_GLOAU</name>
<keyword evidence="3" id="KW-1185">Reference proteome</keyword>
<dbReference type="VEuPathDB" id="VectorBase:GAUT015079"/>
<accession>A0A1A9UTU8</accession>
<sequence>MKVFVIVVLVAQIILATEVLEKELNENNQFYKNTLKEYLEHSYTFAERFAGMCEKVLADLKQHDDGSEFQSQKAELEDVLHYVAAMKKDENEKTLEHMLKLHEILLSAAKEFKETHQAKQTLINQLFEKYGAKVIVHDFRKGFVEYLKNFETNFVEYEQSLSAEQLESQGKLIQWFKEFKEEQSFAKKFTSFVTFFKFFAPNLLKNE</sequence>
<evidence type="ECO:0000256" key="1">
    <source>
        <dbReference type="SAM" id="SignalP"/>
    </source>
</evidence>
<dbReference type="Proteomes" id="UP000078200">
    <property type="component" value="Unassembled WGS sequence"/>
</dbReference>
<organism evidence="2 3">
    <name type="scientific">Glossina austeni</name>
    <name type="common">Savannah tsetse fly</name>
    <dbReference type="NCBI Taxonomy" id="7395"/>
    <lineage>
        <taxon>Eukaryota</taxon>
        <taxon>Metazoa</taxon>
        <taxon>Ecdysozoa</taxon>
        <taxon>Arthropoda</taxon>
        <taxon>Hexapoda</taxon>
        <taxon>Insecta</taxon>
        <taxon>Pterygota</taxon>
        <taxon>Neoptera</taxon>
        <taxon>Endopterygota</taxon>
        <taxon>Diptera</taxon>
        <taxon>Brachycera</taxon>
        <taxon>Muscomorpha</taxon>
        <taxon>Hippoboscoidea</taxon>
        <taxon>Glossinidae</taxon>
        <taxon>Glossina</taxon>
    </lineage>
</organism>
<feature type="signal peptide" evidence="1">
    <location>
        <begin position="1"/>
        <end position="16"/>
    </location>
</feature>
<proteinExistence type="predicted"/>
<protein>
    <submittedName>
        <fullName evidence="2">Uncharacterized protein</fullName>
    </submittedName>
</protein>
<dbReference type="EnsemblMetazoa" id="GAUT015079-RA">
    <property type="protein sequence ID" value="GAUT015079-PA"/>
    <property type="gene ID" value="GAUT015079"/>
</dbReference>
<feature type="chain" id="PRO_5008398834" evidence="1">
    <location>
        <begin position="17"/>
        <end position="207"/>
    </location>
</feature>
<keyword evidence="1" id="KW-0732">Signal</keyword>
<evidence type="ECO:0000313" key="2">
    <source>
        <dbReference type="EnsemblMetazoa" id="GAUT015079-PA"/>
    </source>
</evidence>
<dbReference type="AlphaFoldDB" id="A0A1A9UTU8"/>
<reference evidence="2" key="1">
    <citation type="submission" date="2020-05" db="UniProtKB">
        <authorList>
            <consortium name="EnsemblMetazoa"/>
        </authorList>
    </citation>
    <scope>IDENTIFICATION</scope>
    <source>
        <strain evidence="2">TTRI</strain>
    </source>
</reference>
<evidence type="ECO:0000313" key="3">
    <source>
        <dbReference type="Proteomes" id="UP000078200"/>
    </source>
</evidence>